<dbReference type="AlphaFoldDB" id="A0A0C3EFU6"/>
<dbReference type="OrthoDB" id="2653948at2759"/>
<feature type="compositionally biased region" description="Polar residues" evidence="1">
    <location>
        <begin position="682"/>
        <end position="693"/>
    </location>
</feature>
<evidence type="ECO:0000313" key="2">
    <source>
        <dbReference type="EMBL" id="KIM66801.1"/>
    </source>
</evidence>
<gene>
    <name evidence="2" type="ORF">SCLCIDRAFT_1210857</name>
</gene>
<dbReference type="InParanoid" id="A0A0C3EFU6"/>
<dbReference type="HOGENOM" id="CLU_289048_0_0_1"/>
<feature type="region of interest" description="Disordered" evidence="1">
    <location>
        <begin position="1041"/>
        <end position="1062"/>
    </location>
</feature>
<reference evidence="2 3" key="1">
    <citation type="submission" date="2014-04" db="EMBL/GenBank/DDBJ databases">
        <authorList>
            <consortium name="DOE Joint Genome Institute"/>
            <person name="Kuo A."/>
            <person name="Kohler A."/>
            <person name="Nagy L.G."/>
            <person name="Floudas D."/>
            <person name="Copeland A."/>
            <person name="Barry K.W."/>
            <person name="Cichocki N."/>
            <person name="Veneault-Fourrey C."/>
            <person name="LaButti K."/>
            <person name="Lindquist E.A."/>
            <person name="Lipzen A."/>
            <person name="Lundell T."/>
            <person name="Morin E."/>
            <person name="Murat C."/>
            <person name="Sun H."/>
            <person name="Tunlid A."/>
            <person name="Henrissat B."/>
            <person name="Grigoriev I.V."/>
            <person name="Hibbett D.S."/>
            <person name="Martin F."/>
            <person name="Nordberg H.P."/>
            <person name="Cantor M.N."/>
            <person name="Hua S.X."/>
        </authorList>
    </citation>
    <scope>NUCLEOTIDE SEQUENCE [LARGE SCALE GENOMIC DNA]</scope>
    <source>
        <strain evidence="2 3">Foug A</strain>
    </source>
</reference>
<dbReference type="Proteomes" id="UP000053989">
    <property type="component" value="Unassembled WGS sequence"/>
</dbReference>
<feature type="region of interest" description="Disordered" evidence="1">
    <location>
        <begin position="563"/>
        <end position="742"/>
    </location>
</feature>
<reference evidence="3" key="2">
    <citation type="submission" date="2015-01" db="EMBL/GenBank/DDBJ databases">
        <title>Evolutionary Origins and Diversification of the Mycorrhizal Mutualists.</title>
        <authorList>
            <consortium name="DOE Joint Genome Institute"/>
            <consortium name="Mycorrhizal Genomics Consortium"/>
            <person name="Kohler A."/>
            <person name="Kuo A."/>
            <person name="Nagy L.G."/>
            <person name="Floudas D."/>
            <person name="Copeland A."/>
            <person name="Barry K.W."/>
            <person name="Cichocki N."/>
            <person name="Veneault-Fourrey C."/>
            <person name="LaButti K."/>
            <person name="Lindquist E.A."/>
            <person name="Lipzen A."/>
            <person name="Lundell T."/>
            <person name="Morin E."/>
            <person name="Murat C."/>
            <person name="Riley R."/>
            <person name="Ohm R."/>
            <person name="Sun H."/>
            <person name="Tunlid A."/>
            <person name="Henrissat B."/>
            <person name="Grigoriev I.V."/>
            <person name="Hibbett D.S."/>
            <person name="Martin F."/>
        </authorList>
    </citation>
    <scope>NUCLEOTIDE SEQUENCE [LARGE SCALE GENOMIC DNA]</scope>
    <source>
        <strain evidence="3">Foug A</strain>
    </source>
</reference>
<sequence>MVLELPELTRENQDWKIYRAHILDSAAAEGVVSHLSGAAPKPVDSRELEAWNTSNAVAKYIILEVITDSLLEQLVHHELAHTLFSHLAAIFGDHKPIAIEPPAEWSHQDKPLCKDSHPKSDGAYSARTAEIIDGNDVEGAGAAAETPENLPYAPDRLSSADRNQEKEQCGRERNAHDTNRDKDLTSLPFELKTTEFRNEKPSGTTPAGIPSIHNTNSTTIYSKAPGNLPNAPDGMSRGDIQKTAESGGQWQRTAREVTRNDRMASPAPNTADRMSEMMMGNGPIPFSRKRPINAVKYQRMSTRYIPPPNGCANTNAQHSNRHLKPKIHLPRWHRLPLEGERNSGAAVSPIRSSSGQSMPQKLAASPNESETLVTASIESETPHSSETPRVCLGSANWRTDDLNGLGGQTDGSHGGVDVSRGQADIPGMSNHAETAILGHRDDPSTHLGAGDVKHDVDEMDGLGSHMDALSGCTDTPSVQTNALIPRDASDTVSIPRTKPKPPNLPGEGARLALNKLNDFGSHTDVLSLQTDAPSVQTGARTTANKVQIVKTLQIESNLPKSLTRGEKWPVNETNSHGNPTEMSSARTGSQNVETDVKTAENASRIVRMRQNKQKPQNLPAGDAKHTVDETDGIGSHTGVPSVHTDALTPRNKPQTVKMPANKPKPQDSPSRRAGWAPDESNGRGNRTDTSSACRDSHSVGNEMETAADEVENVRTGSNDSKTRNSPKTPENGTFRPPRQRRKVSQVRNIETAYLACAHAVQPHGSPPKRSYSVYRPCRRCGRIKSAPRNISQTQERETAHLQRVHFTQPHGKNSDWVHGVNGPSRQCGRLEIEAIKVNPARNGKTTHLGCMRIAQPPEFPSKCLNGVIGLAMHQRQHSRIKFEPTNVSPMQNDGTGMAYLGHDPIAQPCGDNPQRWYRVHRPSRQRGRIKFAPRNVSRAQEVETAHLRCGHAAHPHGSPPKRSYRVIGPRRRRGRLKVAPTNVSRTREDWNTYQGLYKPIHHLPRDPVDPTRSISIGNLLYGLQNLKNKLQNVSRDNNKSIASSTHLSANGSTTRNAFIANT</sequence>
<accession>A0A0C3EFU6</accession>
<keyword evidence="3" id="KW-1185">Reference proteome</keyword>
<feature type="compositionally biased region" description="Polar residues" evidence="1">
    <location>
        <begin position="350"/>
        <end position="359"/>
    </location>
</feature>
<name>A0A0C3EFU6_9AGAM</name>
<feature type="compositionally biased region" description="Basic and acidic residues" evidence="1">
    <location>
        <begin position="158"/>
        <end position="184"/>
    </location>
</feature>
<feature type="compositionally biased region" description="Polar residues" evidence="1">
    <location>
        <begin position="571"/>
        <end position="593"/>
    </location>
</feature>
<proteinExistence type="predicted"/>
<evidence type="ECO:0000313" key="3">
    <source>
        <dbReference type="Proteomes" id="UP000053989"/>
    </source>
</evidence>
<feature type="compositionally biased region" description="Polar residues" evidence="1">
    <location>
        <begin position="243"/>
        <end position="252"/>
    </location>
</feature>
<protein>
    <submittedName>
        <fullName evidence="2">Uncharacterized protein</fullName>
    </submittedName>
</protein>
<feature type="region of interest" description="Disordered" evidence="1">
    <location>
        <begin position="141"/>
        <end position="254"/>
    </location>
</feature>
<feature type="compositionally biased region" description="Polar residues" evidence="1">
    <location>
        <begin position="714"/>
        <end position="731"/>
    </location>
</feature>
<evidence type="ECO:0000256" key="1">
    <source>
        <dbReference type="SAM" id="MobiDB-lite"/>
    </source>
</evidence>
<feature type="compositionally biased region" description="Polar residues" evidence="1">
    <location>
        <begin position="212"/>
        <end position="221"/>
    </location>
</feature>
<feature type="region of interest" description="Disordered" evidence="1">
    <location>
        <begin position="340"/>
        <end position="371"/>
    </location>
</feature>
<organism evidence="2 3">
    <name type="scientific">Scleroderma citrinum Foug A</name>
    <dbReference type="NCBI Taxonomy" id="1036808"/>
    <lineage>
        <taxon>Eukaryota</taxon>
        <taxon>Fungi</taxon>
        <taxon>Dikarya</taxon>
        <taxon>Basidiomycota</taxon>
        <taxon>Agaricomycotina</taxon>
        <taxon>Agaricomycetes</taxon>
        <taxon>Agaricomycetidae</taxon>
        <taxon>Boletales</taxon>
        <taxon>Sclerodermatineae</taxon>
        <taxon>Sclerodermataceae</taxon>
        <taxon>Scleroderma</taxon>
    </lineage>
</organism>
<dbReference type="EMBL" id="KN822015">
    <property type="protein sequence ID" value="KIM66801.1"/>
    <property type="molecule type" value="Genomic_DNA"/>
</dbReference>